<reference evidence="1" key="1">
    <citation type="submission" date="2020-05" db="UniProtKB">
        <authorList>
            <consortium name="EnsemblMetazoa"/>
        </authorList>
    </citation>
    <scope>IDENTIFICATION</scope>
    <source>
        <strain evidence="1">USDA</strain>
    </source>
</reference>
<evidence type="ECO:0000313" key="2">
    <source>
        <dbReference type="Proteomes" id="UP000095300"/>
    </source>
</evidence>
<dbReference type="Pfam" id="PF06477">
    <property type="entry name" value="DUF1091"/>
    <property type="match status" value="1"/>
</dbReference>
<name>A0A1I8Q5S2_STOCA</name>
<dbReference type="InterPro" id="IPR010512">
    <property type="entry name" value="DUF1091"/>
</dbReference>
<dbReference type="PANTHER" id="PTHR20898">
    <property type="entry name" value="DAEDALUS ON 3-RELATED-RELATED"/>
    <property type="match status" value="1"/>
</dbReference>
<proteinExistence type="predicted"/>
<keyword evidence="2" id="KW-1185">Reference proteome</keyword>
<dbReference type="VEuPathDB" id="VectorBase:SCAU014178"/>
<protein>
    <submittedName>
        <fullName evidence="1">Uncharacterized protein</fullName>
    </submittedName>
</protein>
<sequence length="113" mass="13366">MNTANLRLQLFRKVGKNFRPFLYDNIIDGCAYLEGFGHRRQTFWGLLYPMVKQFTNINHSCPFYPQDLVLRNLTISNDFINMIPLPKGIYRMQQTYFLNNAKRCIVNIEGEKP</sequence>
<dbReference type="Proteomes" id="UP000095300">
    <property type="component" value="Unassembled WGS sequence"/>
</dbReference>
<evidence type="ECO:0000313" key="1">
    <source>
        <dbReference type="EnsemblMetazoa" id="SCAU014178-PA"/>
    </source>
</evidence>
<dbReference type="EnsemblMetazoa" id="SCAU014178-RA">
    <property type="protein sequence ID" value="SCAU014178-PA"/>
    <property type="gene ID" value="SCAU014178"/>
</dbReference>
<dbReference type="PANTHER" id="PTHR20898:SF0">
    <property type="entry name" value="DAEDALUS ON 3-RELATED"/>
    <property type="match status" value="1"/>
</dbReference>
<gene>
    <name evidence="1" type="primary">106094720</name>
</gene>
<dbReference type="AlphaFoldDB" id="A0A1I8Q5S2"/>
<accession>A0A1I8Q5S2</accession>
<organism evidence="1 2">
    <name type="scientific">Stomoxys calcitrans</name>
    <name type="common">Stable fly</name>
    <name type="synonym">Conops calcitrans</name>
    <dbReference type="NCBI Taxonomy" id="35570"/>
    <lineage>
        <taxon>Eukaryota</taxon>
        <taxon>Metazoa</taxon>
        <taxon>Ecdysozoa</taxon>
        <taxon>Arthropoda</taxon>
        <taxon>Hexapoda</taxon>
        <taxon>Insecta</taxon>
        <taxon>Pterygota</taxon>
        <taxon>Neoptera</taxon>
        <taxon>Endopterygota</taxon>
        <taxon>Diptera</taxon>
        <taxon>Brachycera</taxon>
        <taxon>Muscomorpha</taxon>
        <taxon>Muscoidea</taxon>
        <taxon>Muscidae</taxon>
        <taxon>Stomoxys</taxon>
    </lineage>
</organism>
<dbReference type="SMART" id="SM00697">
    <property type="entry name" value="DM8"/>
    <property type="match status" value="1"/>
</dbReference>